<dbReference type="Proteomes" id="UP000827319">
    <property type="component" value="Segment"/>
</dbReference>
<reference evidence="1" key="1">
    <citation type="submission" date="2021-06" db="EMBL/GenBank/DDBJ databases">
        <title>Complete genome sequence of Stenotrophomonas maltophilia phage Siara.</title>
        <authorList>
            <person name="Marmion J."/>
            <person name="Tate N."/>
            <person name="Clark J."/>
            <person name="Le T."/>
            <person name="Liu M."/>
            <person name="Burrowes B."/>
            <person name="Gill J."/>
        </authorList>
    </citation>
    <scope>NUCLEOTIDE SEQUENCE</scope>
</reference>
<evidence type="ECO:0000313" key="2">
    <source>
        <dbReference type="Proteomes" id="UP000827319"/>
    </source>
</evidence>
<accession>A0AAE7WM76</accession>
<proteinExistence type="predicted"/>
<name>A0AAE7WM76_9CAUD</name>
<gene>
    <name evidence="1" type="ORF">CPT_Siara_007</name>
</gene>
<keyword evidence="2" id="KW-1185">Reference proteome</keyword>
<protein>
    <submittedName>
        <fullName evidence="1">Uncharacterized protein</fullName>
    </submittedName>
</protein>
<organism evidence="1 2">
    <name type="scientific">Stenotrophomonas phage Siara</name>
    <dbReference type="NCBI Taxonomy" id="2859658"/>
    <lineage>
        <taxon>Viruses</taxon>
        <taxon>Duplodnaviria</taxon>
        <taxon>Heunggongvirae</taxon>
        <taxon>Uroviricota</taxon>
        <taxon>Caudoviricetes</taxon>
        <taxon>Beaumontvirinae</taxon>
        <taxon>Siaravirus</taxon>
        <taxon>Siaravirus siara</taxon>
    </lineage>
</organism>
<sequence length="72" mass="8559">MATIYITEQMAVTNKATGVTRYYEKYHGEFIRRSKADYFRRRGAAVRLECFHTVRGKHHDREYTTLRMGSKP</sequence>
<evidence type="ECO:0000313" key="1">
    <source>
        <dbReference type="EMBL" id="QYW02010.1"/>
    </source>
</evidence>
<dbReference type="EMBL" id="MZ326859">
    <property type="protein sequence ID" value="QYW02010.1"/>
    <property type="molecule type" value="Genomic_DNA"/>
</dbReference>